<dbReference type="InterPro" id="IPR025049">
    <property type="entry name" value="Mfa-like_1"/>
</dbReference>
<evidence type="ECO:0000313" key="2">
    <source>
        <dbReference type="EMBL" id="MBO8447862.1"/>
    </source>
</evidence>
<proteinExistence type="predicted"/>
<dbReference type="CDD" id="cd13121">
    <property type="entry name" value="BF2867_like_C"/>
    <property type="match status" value="1"/>
</dbReference>
<feature type="chain" id="PRO_5038855764" evidence="1">
    <location>
        <begin position="20"/>
        <end position="308"/>
    </location>
</feature>
<evidence type="ECO:0000256" key="1">
    <source>
        <dbReference type="SAM" id="SignalP"/>
    </source>
</evidence>
<sequence>MTKRTILRTALAIAAFAAAACTKTAVSVQPGGSAYISFSTAVSRAAVDDASGISEFGVWLFKDTSPVLAGERVYLSGGSWVYDNLCKWTDGPHLFGAFHPYGLPDNVINVVLEVDKEQGTADEFEIVYYDGSSGEHDLMTAVYTRTFDSAAPDTSPVTLLFSHLLSRIRVEAVAGSGEVTLNSVEFSGMGVYGTYNYETDDKWVVTPFGEHTPPGSFTASGLTVAAGTPTPLFKEDLLLIPQDVTSSITLKVNYTSDGETRDRTFTLPEATDWEEGKSYRYTLKFNMEDVSLGVTVADWTVVDTSVEW</sequence>
<keyword evidence="1" id="KW-0732">Signal</keyword>
<organism evidence="2 3">
    <name type="scientific">Candidatus Cryptobacteroides merdigallinarum</name>
    <dbReference type="NCBI Taxonomy" id="2840770"/>
    <lineage>
        <taxon>Bacteria</taxon>
        <taxon>Pseudomonadati</taxon>
        <taxon>Bacteroidota</taxon>
        <taxon>Bacteroidia</taxon>
        <taxon>Bacteroidales</taxon>
        <taxon>Candidatus Cryptobacteroides</taxon>
    </lineage>
</organism>
<dbReference type="EMBL" id="JADIMQ010000017">
    <property type="protein sequence ID" value="MBO8447862.1"/>
    <property type="molecule type" value="Genomic_DNA"/>
</dbReference>
<dbReference type="PROSITE" id="PS51257">
    <property type="entry name" value="PROKAR_LIPOPROTEIN"/>
    <property type="match status" value="1"/>
</dbReference>
<dbReference type="Proteomes" id="UP000810252">
    <property type="component" value="Unassembled WGS sequence"/>
</dbReference>
<protein>
    <submittedName>
        <fullName evidence="2">Fimbrillin family protein</fullName>
    </submittedName>
</protein>
<feature type="signal peptide" evidence="1">
    <location>
        <begin position="1"/>
        <end position="19"/>
    </location>
</feature>
<gene>
    <name evidence="2" type="ORF">IAC29_01155</name>
</gene>
<name>A0A9D9EIK0_9BACT</name>
<evidence type="ECO:0000313" key="3">
    <source>
        <dbReference type="Proteomes" id="UP000810252"/>
    </source>
</evidence>
<accession>A0A9D9EIK0</accession>
<comment type="caution">
    <text evidence="2">The sequence shown here is derived from an EMBL/GenBank/DDBJ whole genome shotgun (WGS) entry which is preliminary data.</text>
</comment>
<dbReference type="Gene3D" id="2.60.40.2630">
    <property type="match status" value="1"/>
</dbReference>
<dbReference type="Pfam" id="PF13149">
    <property type="entry name" value="Mfa_like_1"/>
    <property type="match status" value="1"/>
</dbReference>
<reference evidence="2" key="1">
    <citation type="submission" date="2020-10" db="EMBL/GenBank/DDBJ databases">
        <authorList>
            <person name="Gilroy R."/>
        </authorList>
    </citation>
    <scope>NUCLEOTIDE SEQUENCE</scope>
    <source>
        <strain evidence="2">20514</strain>
    </source>
</reference>
<reference evidence="2" key="2">
    <citation type="journal article" date="2021" name="PeerJ">
        <title>Extensive microbial diversity within the chicken gut microbiome revealed by metagenomics and culture.</title>
        <authorList>
            <person name="Gilroy R."/>
            <person name="Ravi A."/>
            <person name="Getino M."/>
            <person name="Pursley I."/>
            <person name="Horton D.L."/>
            <person name="Alikhan N.F."/>
            <person name="Baker D."/>
            <person name="Gharbi K."/>
            <person name="Hall N."/>
            <person name="Watson M."/>
            <person name="Adriaenssens E.M."/>
            <person name="Foster-Nyarko E."/>
            <person name="Jarju S."/>
            <person name="Secka A."/>
            <person name="Antonio M."/>
            <person name="Oren A."/>
            <person name="Chaudhuri R.R."/>
            <person name="La Ragione R."/>
            <person name="Hildebrand F."/>
            <person name="Pallen M.J."/>
        </authorList>
    </citation>
    <scope>NUCLEOTIDE SEQUENCE</scope>
    <source>
        <strain evidence="2">20514</strain>
    </source>
</reference>
<dbReference type="AlphaFoldDB" id="A0A9D9EIK0"/>